<dbReference type="Proteomes" id="UP000005824">
    <property type="component" value="Unassembled WGS sequence"/>
</dbReference>
<dbReference type="InParanoid" id="B4CYH4"/>
<dbReference type="STRING" id="497964.CfE428DRAFT_1712"/>
<dbReference type="AlphaFoldDB" id="B4CYH4"/>
<organism evidence="1 2">
    <name type="scientific">Chthoniobacter flavus Ellin428</name>
    <dbReference type="NCBI Taxonomy" id="497964"/>
    <lineage>
        <taxon>Bacteria</taxon>
        <taxon>Pseudomonadati</taxon>
        <taxon>Verrucomicrobiota</taxon>
        <taxon>Spartobacteria</taxon>
        <taxon>Chthoniobacterales</taxon>
        <taxon>Chthoniobacteraceae</taxon>
        <taxon>Chthoniobacter</taxon>
    </lineage>
</organism>
<evidence type="ECO:0000313" key="1">
    <source>
        <dbReference type="EMBL" id="EDY20515.1"/>
    </source>
</evidence>
<dbReference type="RefSeq" id="WP_006979038.1">
    <property type="nucleotide sequence ID" value="NZ_ABVL01000004.1"/>
</dbReference>
<keyword evidence="2" id="KW-1185">Reference proteome</keyword>
<name>B4CYH4_9BACT</name>
<evidence type="ECO:0000313" key="2">
    <source>
        <dbReference type="Proteomes" id="UP000005824"/>
    </source>
</evidence>
<dbReference type="EMBL" id="ABVL01000004">
    <property type="protein sequence ID" value="EDY20515.1"/>
    <property type="molecule type" value="Genomic_DNA"/>
</dbReference>
<accession>B4CYH4</accession>
<proteinExistence type="predicted"/>
<gene>
    <name evidence="1" type="ORF">CfE428DRAFT_1712</name>
</gene>
<comment type="caution">
    <text evidence="1">The sequence shown here is derived from an EMBL/GenBank/DDBJ whole genome shotgun (WGS) entry which is preliminary data.</text>
</comment>
<sequence>MRNTPARLRLAPDVHVCIPRLVGIPGVTELVVSIRPEKIHLQKTKPAGGQRLRSGG</sequence>
<reference evidence="1 2" key="1">
    <citation type="journal article" date="2011" name="J. Bacteriol.">
        <title>Genome sequence of Chthoniobacter flavus Ellin428, an aerobic heterotrophic soil bacterium.</title>
        <authorList>
            <person name="Kant R."/>
            <person name="van Passel M.W."/>
            <person name="Palva A."/>
            <person name="Lucas S."/>
            <person name="Lapidus A."/>
            <person name="Glavina Del Rio T."/>
            <person name="Dalin E."/>
            <person name="Tice H."/>
            <person name="Bruce D."/>
            <person name="Goodwin L."/>
            <person name="Pitluck S."/>
            <person name="Larimer F.W."/>
            <person name="Land M.L."/>
            <person name="Hauser L."/>
            <person name="Sangwan P."/>
            <person name="de Vos W.M."/>
            <person name="Janssen P.H."/>
            <person name="Smidt H."/>
        </authorList>
    </citation>
    <scope>NUCLEOTIDE SEQUENCE [LARGE SCALE GENOMIC DNA]</scope>
    <source>
        <strain evidence="1 2">Ellin428</strain>
    </source>
</reference>
<protein>
    <submittedName>
        <fullName evidence="1">Uncharacterized protein</fullName>
    </submittedName>
</protein>